<sequence length="325" mass="35881">MNRILLFVFISLLFIVSGCREETLDIPENAKNAIMVSHLKDAELTFIDEESRQVVDSVKLDAAITDMVRIDDSRIAYTSKESGLLSVLNTENGQVKQWEGVGRGVSELLFSHETNLLFLADSGNNQLKVFDIEKEKVKAEIPVGTFPLSMTVNPDENLLFVVNQKDSSVSAIDMKKLKVVRELLVPYLPEGILYKDSKLYIGGHGPVHGDLNRFVHVIDPESGRQLGRIEVGLMPVKFFSPRSSSDLYVVCHGSHELYKISGDENTDKIKVGANPYDIAGNEKEMYVSSMDSQSLSILDVESFKIISEIDISGAPVAIIEGGGSE</sequence>
<dbReference type="InterPro" id="IPR015943">
    <property type="entry name" value="WD40/YVTN_repeat-like_dom_sf"/>
</dbReference>
<dbReference type="EMBL" id="QXIR01000033">
    <property type="protein sequence ID" value="RIW29365.1"/>
    <property type="molecule type" value="Genomic_DNA"/>
</dbReference>
<comment type="caution">
    <text evidence="1">The sequence shown here is derived from an EMBL/GenBank/DDBJ whole genome shotgun (WGS) entry which is preliminary data.</text>
</comment>
<reference evidence="1 2" key="1">
    <citation type="submission" date="2018-09" db="EMBL/GenBank/DDBJ databases">
        <title>Bacillus saliacetes sp. nov., isolated from Thai shrimp paste (Ka-pi).</title>
        <authorList>
            <person name="Daroonpunt R."/>
            <person name="Tanasupawat S."/>
            <person name="Yiamsombut S."/>
        </authorList>
    </citation>
    <scope>NUCLEOTIDE SEQUENCE [LARGE SCALE GENOMIC DNA]</scope>
    <source>
        <strain evidence="1 2">SKP7-4</strain>
    </source>
</reference>
<dbReference type="AlphaFoldDB" id="A0A3A1QQH6"/>
<dbReference type="Gene3D" id="2.130.10.10">
    <property type="entry name" value="YVTN repeat-like/Quinoprotein amine dehydrogenase"/>
    <property type="match status" value="2"/>
</dbReference>
<keyword evidence="2" id="KW-1185">Reference proteome</keyword>
<dbReference type="InterPro" id="IPR019405">
    <property type="entry name" value="Lactonase_7-beta_prop"/>
</dbReference>
<proteinExistence type="predicted"/>
<dbReference type="PANTHER" id="PTHR47197:SF3">
    <property type="entry name" value="DIHYDRO-HEME D1 DEHYDROGENASE"/>
    <property type="match status" value="1"/>
</dbReference>
<name>A0A3A1QQH6_9BACI</name>
<dbReference type="OrthoDB" id="120019at2"/>
<dbReference type="Pfam" id="PF10282">
    <property type="entry name" value="Lactonase"/>
    <property type="match status" value="1"/>
</dbReference>
<dbReference type="PANTHER" id="PTHR47197">
    <property type="entry name" value="PROTEIN NIRF"/>
    <property type="match status" value="1"/>
</dbReference>
<accession>A0A3A1QQH6</accession>
<dbReference type="Proteomes" id="UP000265801">
    <property type="component" value="Unassembled WGS sequence"/>
</dbReference>
<evidence type="ECO:0000313" key="1">
    <source>
        <dbReference type="EMBL" id="RIW29365.1"/>
    </source>
</evidence>
<dbReference type="PROSITE" id="PS51257">
    <property type="entry name" value="PROKAR_LIPOPROTEIN"/>
    <property type="match status" value="1"/>
</dbReference>
<evidence type="ECO:0000313" key="2">
    <source>
        <dbReference type="Proteomes" id="UP000265801"/>
    </source>
</evidence>
<organism evidence="1 2">
    <name type="scientific">Bacillus salacetis</name>
    <dbReference type="NCBI Taxonomy" id="2315464"/>
    <lineage>
        <taxon>Bacteria</taxon>
        <taxon>Bacillati</taxon>
        <taxon>Bacillota</taxon>
        <taxon>Bacilli</taxon>
        <taxon>Bacillales</taxon>
        <taxon>Bacillaceae</taxon>
        <taxon>Bacillus</taxon>
    </lineage>
</organism>
<dbReference type="InterPro" id="IPR051200">
    <property type="entry name" value="Host-pathogen_enzymatic-act"/>
</dbReference>
<dbReference type="SUPFAM" id="SSF51004">
    <property type="entry name" value="C-terminal (heme d1) domain of cytochrome cd1-nitrite reductase"/>
    <property type="match status" value="1"/>
</dbReference>
<gene>
    <name evidence="1" type="ORF">D3H55_19070</name>
</gene>
<dbReference type="InterPro" id="IPR011048">
    <property type="entry name" value="Haem_d1_sf"/>
</dbReference>
<dbReference type="RefSeq" id="WP_119548892.1">
    <property type="nucleotide sequence ID" value="NZ_QXIR01000033.1"/>
</dbReference>
<protein>
    <submittedName>
        <fullName evidence="1">YncE family protein</fullName>
    </submittedName>
</protein>